<comment type="caution">
    <text evidence="4">The sequence shown here is derived from an EMBL/GenBank/DDBJ whole genome shotgun (WGS) entry which is preliminary data.</text>
</comment>
<dbReference type="InterPro" id="IPR032364">
    <property type="entry name" value="GramPos_pilinD1_N"/>
</dbReference>
<accession>A0ABW4BBN4</accession>
<evidence type="ECO:0000259" key="3">
    <source>
        <dbReference type="Pfam" id="PF16555"/>
    </source>
</evidence>
<feature type="domain" description="Gram-positive pilin subunit D1 N-terminal" evidence="3">
    <location>
        <begin position="30"/>
        <end position="126"/>
    </location>
</feature>
<dbReference type="Gene3D" id="2.60.40.10">
    <property type="entry name" value="Immunoglobulins"/>
    <property type="match status" value="1"/>
</dbReference>
<organism evidence="4 5">
    <name type="scientific">Lacticaseibacillus jixianensis</name>
    <dbReference type="NCBI Taxonomy" id="2486012"/>
    <lineage>
        <taxon>Bacteria</taxon>
        <taxon>Bacillati</taxon>
        <taxon>Bacillota</taxon>
        <taxon>Bacilli</taxon>
        <taxon>Lactobacillales</taxon>
        <taxon>Lactobacillaceae</taxon>
        <taxon>Lacticaseibacillus</taxon>
    </lineage>
</organism>
<dbReference type="RefSeq" id="WP_125586392.1">
    <property type="nucleotide sequence ID" value="NZ_JBHTMO010000036.1"/>
</dbReference>
<proteinExistence type="predicted"/>
<keyword evidence="2" id="KW-0732">Signal</keyword>
<feature type="signal peptide" evidence="2">
    <location>
        <begin position="1"/>
        <end position="29"/>
    </location>
</feature>
<protein>
    <submittedName>
        <fullName evidence="4">Pilin N-terminal domain-containing protein</fullName>
    </submittedName>
</protein>
<dbReference type="EMBL" id="JBHTMO010000036">
    <property type="protein sequence ID" value="MFD1393933.1"/>
    <property type="molecule type" value="Genomic_DNA"/>
</dbReference>
<feature type="chain" id="PRO_5045064402" evidence="2">
    <location>
        <begin position="30"/>
        <end position="212"/>
    </location>
</feature>
<dbReference type="InterPro" id="IPR013783">
    <property type="entry name" value="Ig-like_fold"/>
</dbReference>
<evidence type="ECO:0000313" key="4">
    <source>
        <dbReference type="EMBL" id="MFD1393933.1"/>
    </source>
</evidence>
<sequence>MVKQSMRTILLAGLALLGLAAAAPQPVHAGTVIIQSMRAPAQPAGAAQPVPGLTFTAYDVTQAYWALGGGPAVQEAVAAPAVGKPLGTSITDASGVARFTGLVHTAAGRLAVYKFAQTAGPAGFTSQVMVASLPASGVLRLWPKSAARPPLPDTGGPDDTDEAGLGGTGGGNTQTCLPATGTAAAPGLSAVGLIFLLLIGTQLKKPVKGEQS</sequence>
<keyword evidence="5" id="KW-1185">Reference proteome</keyword>
<dbReference type="Proteomes" id="UP001597249">
    <property type="component" value="Unassembled WGS sequence"/>
</dbReference>
<reference evidence="5" key="1">
    <citation type="journal article" date="2019" name="Int. J. Syst. Evol. Microbiol.">
        <title>The Global Catalogue of Microorganisms (GCM) 10K type strain sequencing project: providing services to taxonomists for standard genome sequencing and annotation.</title>
        <authorList>
            <consortium name="The Broad Institute Genomics Platform"/>
            <consortium name="The Broad Institute Genome Sequencing Center for Infectious Disease"/>
            <person name="Wu L."/>
            <person name="Ma J."/>
        </authorList>
    </citation>
    <scope>NUCLEOTIDE SEQUENCE [LARGE SCALE GENOMIC DNA]</scope>
    <source>
        <strain evidence="5">CCM 8911</strain>
    </source>
</reference>
<dbReference type="Pfam" id="PF16555">
    <property type="entry name" value="GramPos_pilinD1"/>
    <property type="match status" value="1"/>
</dbReference>
<evidence type="ECO:0000313" key="5">
    <source>
        <dbReference type="Proteomes" id="UP001597249"/>
    </source>
</evidence>
<name>A0ABW4BBN4_9LACO</name>
<gene>
    <name evidence="4" type="ORF">ACFQ3L_10190</name>
</gene>
<evidence type="ECO:0000256" key="1">
    <source>
        <dbReference type="SAM" id="MobiDB-lite"/>
    </source>
</evidence>
<evidence type="ECO:0000256" key="2">
    <source>
        <dbReference type="SAM" id="SignalP"/>
    </source>
</evidence>
<feature type="region of interest" description="Disordered" evidence="1">
    <location>
        <begin position="145"/>
        <end position="173"/>
    </location>
</feature>